<feature type="transmembrane region" description="Helical" evidence="3">
    <location>
        <begin position="343"/>
        <end position="365"/>
    </location>
</feature>
<dbReference type="SUPFAM" id="SSF53955">
    <property type="entry name" value="Lysozyme-like"/>
    <property type="match status" value="1"/>
</dbReference>
<dbReference type="Gene3D" id="1.10.530.10">
    <property type="match status" value="1"/>
</dbReference>
<organism evidence="4 5">
    <name type="scientific">Kineococcus radiotolerans (strain ATCC BAA-149 / DSM 14245 / SRS30216)</name>
    <dbReference type="NCBI Taxonomy" id="266940"/>
    <lineage>
        <taxon>Bacteria</taxon>
        <taxon>Bacillati</taxon>
        <taxon>Actinomycetota</taxon>
        <taxon>Actinomycetes</taxon>
        <taxon>Kineosporiales</taxon>
        <taxon>Kineosporiaceae</taxon>
        <taxon>Kineococcus</taxon>
    </lineage>
</organism>
<name>A6W8Q7_KINRD</name>
<evidence type="ECO:0000256" key="2">
    <source>
        <dbReference type="SAM" id="MobiDB-lite"/>
    </source>
</evidence>
<keyword evidence="1" id="KW-0175">Coiled coil</keyword>
<dbReference type="eggNOG" id="COG5412">
    <property type="taxonomic scope" value="Bacteria"/>
</dbReference>
<dbReference type="HOGENOM" id="CLU_234014_0_0_11"/>
<evidence type="ECO:0000256" key="1">
    <source>
        <dbReference type="SAM" id="Coils"/>
    </source>
</evidence>
<proteinExistence type="predicted"/>
<reference evidence="5" key="1">
    <citation type="journal article" date="2008" name="PLoS ONE">
        <title>Survival in nuclear waste, extreme resistance, and potential applications gleaned from the genome sequence of Kineococcus radiotolerans SRS30216.</title>
        <authorList>
            <person name="Bagwell C.E."/>
            <person name="Bhat S."/>
            <person name="Hawkins G.M."/>
            <person name="Smith B.W."/>
            <person name="Biswas T."/>
            <person name="Hoover T.R."/>
            <person name="Saunders E."/>
            <person name="Han C.S."/>
            <person name="Tsodikov O.V."/>
            <person name="Shimkets L.J."/>
        </authorList>
    </citation>
    <scope>NUCLEOTIDE SEQUENCE [LARGE SCALE GENOMIC DNA]</scope>
    <source>
        <strain evidence="5">ATCC BAA-149 / DSM 14245 / SRS30216</strain>
    </source>
</reference>
<feature type="coiled-coil region" evidence="1">
    <location>
        <begin position="510"/>
        <end position="544"/>
    </location>
</feature>
<dbReference type="eggNOG" id="COG1842">
    <property type="taxonomic scope" value="Bacteria"/>
</dbReference>
<keyword evidence="3" id="KW-1133">Transmembrane helix</keyword>
<feature type="region of interest" description="Disordered" evidence="2">
    <location>
        <begin position="49"/>
        <end position="107"/>
    </location>
</feature>
<dbReference type="EMBL" id="CP000750">
    <property type="protein sequence ID" value="ABS03196.1"/>
    <property type="molecule type" value="Genomic_DNA"/>
</dbReference>
<dbReference type="InterPro" id="IPR023346">
    <property type="entry name" value="Lysozyme-like_dom_sf"/>
</dbReference>
<feature type="coiled-coil region" evidence="1">
    <location>
        <begin position="132"/>
        <end position="180"/>
    </location>
</feature>
<keyword evidence="3" id="KW-0472">Membrane</keyword>
<sequence>MATYDAGRVVLTVWPSFAGVQERIGREAGKWGRDAGRAYQTGFNREVAAAPTVNPGPSDAEAARLGNDAGKAYGNGFRSGVGSGGPAPVPGPSPSQSRQQGQRSGGAYGDAFRAQLEQATRSLPRIELPMATTEAKQKIRDLRTDLERLSNQRIGIDVDAATAEAEVERLLGQLRALNAAATDVQVRADTAGAIAKLEGLQEQLRSLSGATVDVDLEVQDGSFAARIRQAIERAQAALPRIEIDADSSDAEVEIQRIRGRLDALGSRRIGVDISAADAAAQITRLQGRLERLQASTTDVRVNADAAAAAAALAAVQAQVDRLNGSSARVDVDSTSINTFSGRLVLLGTAIASIAPALLPIGGIAITSLGAIGAAATTAIPALATLVLGFKGVGEALKQMGKVQDESAGLADKNSEAAQQQAQAQAAAARQVESAEASLANTRANVAEAEQRTAQQIAQAQQGVIKAREDAARSAATAARQVLDAQAGLADAEEALAESVAAATKRVTDAREAAARSAEAAARRVADAERDLQDARQAADEAAVQDAKRVADAREALARVTTDGAQRVQTALRRQTDAERDYSDALRTERDLQRDLAQARKDAQDQLEDLSFRVRQGALDEKQAGLDLAEARAEYEKAQTDGKATDASREQARIRFEEAKLQLEQLEVSNQRLAEQQAEANEEGVEGSDAVASAQERIAAAVRAREDADRAAREAAAGVEAARVEAANAVADAEERLAEASSARLKGQEDGERRVSDAQRALADALGAQTQAQVNAAERITEAEAARMEAQEDGAERVAGAQQRAADAVAGAERTRLEGLERIAQAQDTVSQAVTAQAEQQRSAAFSLEQAERSLAGARESAATAAAGGAVAATAAMRNLDTAMGKLSPLQQEFTRFLFGLGPQLGVLQDASAAGLLPGVQRGIEALLPLMPTFERLALTFGTALGSLFERAGQSLAGPEFQRFYVFLETQGPGILSSLGTLVGSVFSVFNGLAEAFGPIAAQTITSLAGLTQRFADFLHTAGDNESFQDFLRYVQENTPAVMEFLGSLTDAFVNIIRSMAPFGPVVLGVIGFLADMIAAVPPGVLAAIALAVTGIVTAFTILGPVIAFVSTIIAGISAGLPVLAVIIAAFGGPVTLIVAGVVALGAAFLAAWHHSETFRNAIYGIGDVFVWLWEKASWLGNMLFDGILWPFRNPGVIWDGIKSGFFFLLEAIKEFFGIHSPSTVFAEIGEFLILGLLSAFEGLQKRVHAAFIVVKQALLDVWGIVVDKVWNPIQTFLTVTLPGYYTTAVSGIARAWEWVKDTVRKPLDWLRDNVFAPYFTFYTVTLPGWFTTAVGFIGTEWGKYAKKITDPIDWLRDNVWNVFANFLTVKVPGFVASGVNLIGTEWAKYAKKITDPIDWLRDNVWNVFANFVTVTLPGYFTTATDRIGAAWDMIKEKLKQPIRFVIDTVINQGIVDAFNWIAGKVGLPQDKQLQRFKLPEGFARGGVLAGQSSWRDGDDQLVPMRRGEGVAVSEAMQVPEAREQLLTWNRLGVQGGASAVRQYMRGMQGYARGGIVDLGRWFQGKGARVAEHPAFGGVSNVHRGRGHYEGRAIDVNRNGNNGSESDYEKEFFDRYANALKAAGWTVYWRVPGHFNHLHAEAPTRSFEGAFPDGGILSAIGDLAAGAWDFLSGLNPIDYLKGKVGELMGSVPGAGAALDLAKAVPNKLLDVAGSSIMSLLSSVNPFDGSENDTPSALGGTAAQNREVVRQRAALRGWGDGPQWAALDWLVNKESSYRNDVKNPTSTAYGLFQFLNGTWDDVGGRKTSDPGLQTDYGLRYIAQRYTDPIGAKRFHQKNGWYWGGGIIGQPEAHNLRPGPGKYIPALAALGLQPFGHLADVPAMAAGGVVRATPGGTIVRLAEAGRDEAVVDAGLLNARMRELEGLTSQQAVSFSAQQLAAMAGTTRRQDQLAPLLRELIDLAGDGNAIAQSGLDRIYGAVEDGPRRHQQLTRQGGGR</sequence>
<accession>A6W8Q7</accession>
<protein>
    <submittedName>
        <fullName evidence="4">Transglycosylase domain protein</fullName>
    </submittedName>
</protein>
<feature type="coiled-coil region" evidence="1">
    <location>
        <begin position="581"/>
        <end position="742"/>
    </location>
</feature>
<dbReference type="Proteomes" id="UP000001116">
    <property type="component" value="Chromosome"/>
</dbReference>
<dbReference type="RefSeq" id="WP_011981665.1">
    <property type="nucleotide sequence ID" value="NC_009664.2"/>
</dbReference>
<dbReference type="eggNOG" id="COG0419">
    <property type="taxonomic scope" value="Bacteria"/>
</dbReference>
<evidence type="ECO:0000313" key="5">
    <source>
        <dbReference type="Proteomes" id="UP000001116"/>
    </source>
</evidence>
<gene>
    <name evidence="4" type="ordered locus">Krad_1710</name>
</gene>
<feature type="coiled-coil region" evidence="1">
    <location>
        <begin position="409"/>
        <end position="458"/>
    </location>
</feature>
<feature type="transmembrane region" description="Helical" evidence="3">
    <location>
        <begin position="1086"/>
        <end position="1110"/>
    </location>
</feature>
<dbReference type="KEGG" id="kra:Krad_1710"/>
<keyword evidence="5" id="KW-1185">Reference proteome</keyword>
<feature type="transmembrane region" description="Helical" evidence="3">
    <location>
        <begin position="1122"/>
        <end position="1152"/>
    </location>
</feature>
<feature type="transmembrane region" description="Helical" evidence="3">
    <location>
        <begin position="1062"/>
        <end position="1080"/>
    </location>
</feature>
<feature type="transmembrane region" description="Helical" evidence="3">
    <location>
        <begin position="371"/>
        <end position="389"/>
    </location>
</feature>
<dbReference type="OrthoDB" id="4808555at2"/>
<keyword evidence="3" id="KW-0812">Transmembrane</keyword>
<evidence type="ECO:0000313" key="4">
    <source>
        <dbReference type="EMBL" id="ABS03196.1"/>
    </source>
</evidence>
<evidence type="ECO:0000256" key="3">
    <source>
        <dbReference type="SAM" id="Phobius"/>
    </source>
</evidence>
<dbReference type="STRING" id="266940.Krad_1710"/>